<gene>
    <name evidence="7" type="ORF">LZ495_21095</name>
</gene>
<feature type="region of interest" description="Disordered" evidence="6">
    <location>
        <begin position="425"/>
        <end position="492"/>
    </location>
</feature>
<evidence type="ECO:0000256" key="2">
    <source>
        <dbReference type="ARBA" id="ARBA00012438"/>
    </source>
</evidence>
<name>A0AA41Q2F1_9ACTN</name>
<evidence type="ECO:0000256" key="4">
    <source>
        <dbReference type="ARBA" id="ARBA00022679"/>
    </source>
</evidence>
<dbReference type="RefSeq" id="WP_235054104.1">
    <property type="nucleotide sequence ID" value="NZ_JAKFHA010000012.1"/>
</dbReference>
<keyword evidence="3" id="KW-0597">Phosphoprotein</keyword>
<protein>
    <recommendedName>
        <fullName evidence="2">histidine kinase</fullName>
        <ecNumber evidence="2">2.7.13.3</ecNumber>
    </recommendedName>
</protein>
<dbReference type="EMBL" id="JAKFHA010000012">
    <property type="protein sequence ID" value="MCF2529700.1"/>
    <property type="molecule type" value="Genomic_DNA"/>
</dbReference>
<dbReference type="InterPro" id="IPR036890">
    <property type="entry name" value="HATPase_C_sf"/>
</dbReference>
<evidence type="ECO:0000256" key="1">
    <source>
        <dbReference type="ARBA" id="ARBA00000085"/>
    </source>
</evidence>
<keyword evidence="8" id="KW-1185">Reference proteome</keyword>
<dbReference type="AlphaFoldDB" id="A0AA41Q2F1"/>
<reference evidence="7" key="1">
    <citation type="submission" date="2022-01" db="EMBL/GenBank/DDBJ databases">
        <title>Genome-Based Taxonomic Classification of the Phylum Actinobacteria.</title>
        <authorList>
            <person name="Gao Y."/>
        </authorList>
    </citation>
    <scope>NUCLEOTIDE SEQUENCE</scope>
    <source>
        <strain evidence="7">KLBMP 8922</strain>
    </source>
</reference>
<dbReference type="PANTHER" id="PTHR45436">
    <property type="entry name" value="SENSOR HISTIDINE KINASE YKOH"/>
    <property type="match status" value="1"/>
</dbReference>
<dbReference type="InterPro" id="IPR050428">
    <property type="entry name" value="TCS_sensor_his_kinase"/>
</dbReference>
<feature type="compositionally biased region" description="Low complexity" evidence="6">
    <location>
        <begin position="425"/>
        <end position="437"/>
    </location>
</feature>
<feature type="compositionally biased region" description="Basic residues" evidence="6">
    <location>
        <begin position="467"/>
        <end position="477"/>
    </location>
</feature>
<evidence type="ECO:0000256" key="3">
    <source>
        <dbReference type="ARBA" id="ARBA00022553"/>
    </source>
</evidence>
<comment type="caution">
    <text evidence="7">The sequence shown here is derived from an EMBL/GenBank/DDBJ whole genome shotgun (WGS) entry which is preliminary data.</text>
</comment>
<keyword evidence="4" id="KW-0808">Transferase</keyword>
<dbReference type="GO" id="GO:0004673">
    <property type="term" value="F:protein histidine kinase activity"/>
    <property type="evidence" value="ECO:0007669"/>
    <property type="project" value="UniProtKB-EC"/>
</dbReference>
<dbReference type="Gene3D" id="3.30.565.10">
    <property type="entry name" value="Histidine kinase-like ATPase, C-terminal domain"/>
    <property type="match status" value="1"/>
</dbReference>
<accession>A0AA41Q2F1</accession>
<evidence type="ECO:0000256" key="5">
    <source>
        <dbReference type="ARBA" id="ARBA00022777"/>
    </source>
</evidence>
<dbReference type="GO" id="GO:0005886">
    <property type="term" value="C:plasma membrane"/>
    <property type="evidence" value="ECO:0007669"/>
    <property type="project" value="TreeGrafter"/>
</dbReference>
<keyword evidence="5" id="KW-0418">Kinase</keyword>
<organism evidence="7 8">
    <name type="scientific">Yinghuangia soli</name>
    <dbReference type="NCBI Taxonomy" id="2908204"/>
    <lineage>
        <taxon>Bacteria</taxon>
        <taxon>Bacillati</taxon>
        <taxon>Actinomycetota</taxon>
        <taxon>Actinomycetes</taxon>
        <taxon>Kitasatosporales</taxon>
        <taxon>Streptomycetaceae</taxon>
        <taxon>Yinghuangia</taxon>
    </lineage>
</organism>
<proteinExistence type="predicted"/>
<dbReference type="SUPFAM" id="SSF55874">
    <property type="entry name" value="ATPase domain of HSP90 chaperone/DNA topoisomerase II/histidine kinase"/>
    <property type="match status" value="1"/>
</dbReference>
<comment type="catalytic activity">
    <reaction evidence="1">
        <text>ATP + protein L-histidine = ADP + protein N-phospho-L-histidine.</text>
        <dbReference type="EC" id="2.7.13.3"/>
    </reaction>
</comment>
<evidence type="ECO:0000313" key="8">
    <source>
        <dbReference type="Proteomes" id="UP001165378"/>
    </source>
</evidence>
<evidence type="ECO:0000256" key="6">
    <source>
        <dbReference type="SAM" id="MobiDB-lite"/>
    </source>
</evidence>
<sequence>MIDNVHLVVGASGAGIAAGLTWAAQLPARRRADRRADQSRTRAEQALARAERQAEDAAATARADALRQIAEARAEAAENWSQLQHVMAELGHLVEVRLPAVLQELQGVRVPIAVGLRRPDLLADSEAAGYLEAAEDAVRAAGAAVRRRVEDSARAGVRVAAEEIQASLTRAQRDIDSGFDDHDDLGRPGGLSGTASAARTLARVDHSVTLATHTVQRLRILTESWPGVQRADCTVAEIVESARGRIRQSDAVDYTYLAQTGEAVVEGLIVEPVIVALTELLDNAAAYSGEAVATHVQLVPTGMRITVEDQGLGMSPAQLAEAEAALAAGTTDVTGLAEPGKLGFLVIGRLMQVYGLLVGLSPSASGGVRADLLIPAAHLVAAAEPIEEVPVVPAEPAPLRRRIVVAREAPASPAAAAAVPVDPAAPLADAPVDDASSGVSARAGQGPDEPGPDEPGPTAHGLTAHGLPRRQPRKAVRRTAAPRQQEVSDPDAFAAGFAQLRGVLATGYGDDSLDEG</sequence>
<dbReference type="GO" id="GO:0000160">
    <property type="term" value="P:phosphorelay signal transduction system"/>
    <property type="evidence" value="ECO:0007669"/>
    <property type="project" value="TreeGrafter"/>
</dbReference>
<dbReference type="Proteomes" id="UP001165378">
    <property type="component" value="Unassembled WGS sequence"/>
</dbReference>
<dbReference type="PANTHER" id="PTHR45436:SF5">
    <property type="entry name" value="SENSOR HISTIDINE KINASE TRCS"/>
    <property type="match status" value="1"/>
</dbReference>
<evidence type="ECO:0000313" key="7">
    <source>
        <dbReference type="EMBL" id="MCF2529700.1"/>
    </source>
</evidence>
<dbReference type="EC" id="2.7.13.3" evidence="2"/>